<evidence type="ECO:0000256" key="1">
    <source>
        <dbReference type="ARBA" id="ARBA00023015"/>
    </source>
</evidence>
<dbReference type="PRINTS" id="PR00455">
    <property type="entry name" value="HTHTETR"/>
</dbReference>
<proteinExistence type="predicted"/>
<dbReference type="AlphaFoldDB" id="A0A4R0IZW6"/>
<comment type="caution">
    <text evidence="6">The sequence shown here is derived from an EMBL/GenBank/DDBJ whole genome shotgun (WGS) entry which is preliminary data.</text>
</comment>
<keyword evidence="7" id="KW-1185">Reference proteome</keyword>
<evidence type="ECO:0000256" key="2">
    <source>
        <dbReference type="ARBA" id="ARBA00023125"/>
    </source>
</evidence>
<feature type="domain" description="HTH tetR-type" evidence="5">
    <location>
        <begin position="17"/>
        <end position="77"/>
    </location>
</feature>
<dbReference type="GO" id="GO:0000976">
    <property type="term" value="F:transcription cis-regulatory region binding"/>
    <property type="evidence" value="ECO:0007669"/>
    <property type="project" value="TreeGrafter"/>
</dbReference>
<protein>
    <submittedName>
        <fullName evidence="6">TetR family transcriptional regulator</fullName>
    </submittedName>
</protein>
<dbReference type="SUPFAM" id="SSF46689">
    <property type="entry name" value="Homeodomain-like"/>
    <property type="match status" value="1"/>
</dbReference>
<evidence type="ECO:0000256" key="4">
    <source>
        <dbReference type="PROSITE-ProRule" id="PRU00335"/>
    </source>
</evidence>
<dbReference type="InterPro" id="IPR001647">
    <property type="entry name" value="HTH_TetR"/>
</dbReference>
<dbReference type="InterPro" id="IPR050109">
    <property type="entry name" value="HTH-type_TetR-like_transc_reg"/>
</dbReference>
<feature type="DNA-binding region" description="H-T-H motif" evidence="4">
    <location>
        <begin position="40"/>
        <end position="59"/>
    </location>
</feature>
<reference evidence="6 7" key="1">
    <citation type="submission" date="2019-02" db="EMBL/GenBank/DDBJ databases">
        <title>Kribbella capetownensis sp. nov. and Kribbella speibonae sp. nov., isolated from soil.</title>
        <authorList>
            <person name="Curtis S.M."/>
            <person name="Norton I."/>
            <person name="Everest G.J."/>
            <person name="Meyers P.R."/>
        </authorList>
    </citation>
    <scope>NUCLEOTIDE SEQUENCE [LARGE SCALE GENOMIC DNA]</scope>
    <source>
        <strain evidence="6 7">DSM 27082</strain>
    </source>
</reference>
<dbReference type="PROSITE" id="PS50977">
    <property type="entry name" value="HTH_TETR_2"/>
    <property type="match status" value="1"/>
</dbReference>
<dbReference type="SUPFAM" id="SSF48498">
    <property type="entry name" value="Tetracyclin repressor-like, C-terminal domain"/>
    <property type="match status" value="1"/>
</dbReference>
<organism evidence="6 7">
    <name type="scientific">Kribbella sindirgiensis</name>
    <dbReference type="NCBI Taxonomy" id="1124744"/>
    <lineage>
        <taxon>Bacteria</taxon>
        <taxon>Bacillati</taxon>
        <taxon>Actinomycetota</taxon>
        <taxon>Actinomycetes</taxon>
        <taxon>Propionibacteriales</taxon>
        <taxon>Kribbellaceae</taxon>
        <taxon>Kribbella</taxon>
    </lineage>
</organism>
<keyword evidence="1" id="KW-0805">Transcription regulation</keyword>
<dbReference type="PANTHER" id="PTHR30055">
    <property type="entry name" value="HTH-TYPE TRANSCRIPTIONAL REGULATOR RUTR"/>
    <property type="match status" value="1"/>
</dbReference>
<evidence type="ECO:0000259" key="5">
    <source>
        <dbReference type="PROSITE" id="PS50977"/>
    </source>
</evidence>
<dbReference type="InterPro" id="IPR009057">
    <property type="entry name" value="Homeodomain-like_sf"/>
</dbReference>
<dbReference type="Gene3D" id="1.10.357.10">
    <property type="entry name" value="Tetracycline Repressor, domain 2"/>
    <property type="match status" value="1"/>
</dbReference>
<sequence length="214" mass="23352">MSLSSYPVRVTGTRGRIDKRQAILEAAFTVFARDGYRAASVDTVAATAGVAKHTIYNHFGDKQSLFRAAVAALADDALARNLAAIETLRPERDPVEALTEVGLKLAKCYCDEKSWAVRRLLQAELGSMPELQDIVRERATDKVNDALADRLARLALAGHLRLSDPAVAAEQFGALLTAPFDARSRLGTRKIPFNELAEVTQNAVQTFLRAFGVR</sequence>
<keyword evidence="3" id="KW-0804">Transcription</keyword>
<dbReference type="GO" id="GO:0003700">
    <property type="term" value="F:DNA-binding transcription factor activity"/>
    <property type="evidence" value="ECO:0007669"/>
    <property type="project" value="TreeGrafter"/>
</dbReference>
<dbReference type="OrthoDB" id="7186128at2"/>
<evidence type="ECO:0000313" key="6">
    <source>
        <dbReference type="EMBL" id="TCC37336.1"/>
    </source>
</evidence>
<dbReference type="InterPro" id="IPR036271">
    <property type="entry name" value="Tet_transcr_reg_TetR-rel_C_sf"/>
</dbReference>
<dbReference type="FunFam" id="1.10.10.60:FF:000141">
    <property type="entry name" value="TetR family transcriptional regulator"/>
    <property type="match status" value="1"/>
</dbReference>
<evidence type="ECO:0000313" key="7">
    <source>
        <dbReference type="Proteomes" id="UP000292695"/>
    </source>
</evidence>
<keyword evidence="2 4" id="KW-0238">DNA-binding</keyword>
<dbReference type="GO" id="GO:0045892">
    <property type="term" value="P:negative regulation of DNA-templated transcription"/>
    <property type="evidence" value="ECO:0007669"/>
    <property type="project" value="UniProtKB-ARBA"/>
</dbReference>
<evidence type="ECO:0000256" key="3">
    <source>
        <dbReference type="ARBA" id="ARBA00023163"/>
    </source>
</evidence>
<gene>
    <name evidence="6" type="ORF">E0H50_08840</name>
</gene>
<accession>A0A4R0IZW6</accession>
<dbReference type="Proteomes" id="UP000292695">
    <property type="component" value="Unassembled WGS sequence"/>
</dbReference>
<dbReference type="PANTHER" id="PTHR30055:SF146">
    <property type="entry name" value="HTH-TYPE TRANSCRIPTIONAL DUAL REGULATOR CECR"/>
    <property type="match status" value="1"/>
</dbReference>
<dbReference type="Pfam" id="PF14246">
    <property type="entry name" value="TetR_C_7"/>
    <property type="match status" value="1"/>
</dbReference>
<dbReference type="EMBL" id="SJKA01000003">
    <property type="protein sequence ID" value="TCC37336.1"/>
    <property type="molecule type" value="Genomic_DNA"/>
</dbReference>
<name>A0A4R0IZW6_9ACTN</name>
<dbReference type="Pfam" id="PF00440">
    <property type="entry name" value="TetR_N"/>
    <property type="match status" value="1"/>
</dbReference>
<dbReference type="InterPro" id="IPR039536">
    <property type="entry name" value="TetR_C_Proteobacteria"/>
</dbReference>